<keyword evidence="1 4" id="KW-0597">Phosphoprotein</keyword>
<keyword evidence="3 5" id="KW-0238">DNA-binding</keyword>
<organism evidence="8 9">
    <name type="scientific">Streptomyces cirratus</name>
    <dbReference type="NCBI Taxonomy" id="68187"/>
    <lineage>
        <taxon>Bacteria</taxon>
        <taxon>Bacillati</taxon>
        <taxon>Actinomycetota</taxon>
        <taxon>Actinomycetes</taxon>
        <taxon>Kitasatosporales</taxon>
        <taxon>Streptomycetaceae</taxon>
        <taxon>Streptomyces</taxon>
    </lineage>
</organism>
<evidence type="ECO:0000256" key="5">
    <source>
        <dbReference type="PROSITE-ProRule" id="PRU01091"/>
    </source>
</evidence>
<protein>
    <submittedName>
        <fullName evidence="8">DNA-binding response regulator</fullName>
    </submittedName>
</protein>
<feature type="domain" description="Response regulatory" evidence="6">
    <location>
        <begin position="11"/>
        <end position="125"/>
    </location>
</feature>
<evidence type="ECO:0000259" key="6">
    <source>
        <dbReference type="PROSITE" id="PS50110"/>
    </source>
</evidence>
<evidence type="ECO:0000256" key="3">
    <source>
        <dbReference type="ARBA" id="ARBA00023125"/>
    </source>
</evidence>
<dbReference type="EMBL" id="BMVP01000003">
    <property type="protein sequence ID" value="GHB50427.1"/>
    <property type="molecule type" value="Genomic_DNA"/>
</dbReference>
<reference evidence="9" key="1">
    <citation type="journal article" date="2019" name="Int. J. Syst. Evol. Microbiol.">
        <title>The Global Catalogue of Microorganisms (GCM) 10K type strain sequencing project: providing services to taxonomists for standard genome sequencing and annotation.</title>
        <authorList>
            <consortium name="The Broad Institute Genomics Platform"/>
            <consortium name="The Broad Institute Genome Sequencing Center for Infectious Disease"/>
            <person name="Wu L."/>
            <person name="Ma J."/>
        </authorList>
    </citation>
    <scope>NUCLEOTIDE SEQUENCE [LARGE SCALE GENOMIC DNA]</scope>
    <source>
        <strain evidence="9">JCM 4738</strain>
    </source>
</reference>
<sequence length="245" mass="27000">MDTSTAGRPPTALVIEDDDIIGRHLESGLRGNGYTTTWCRTGSAGLTAAHHDPPDFVLLDLGLPDLDGIDLARRLRQDVPDLLIVILTARTDEIDVIAGLDAGADDYLVKPFSMTVLLARLRAHLRRRPLPDVQDVEPIRLGDLTVDTAARRALLAGEDVPLRTKEFELLAELARHQGSAVSRETLMARVWDENWFGPTKTLDVTMASLRRRLHTAEAATPRPVRLPHITTLRGHGYRLDPAPSP</sequence>
<dbReference type="SMART" id="SM00448">
    <property type="entry name" value="REC"/>
    <property type="match status" value="1"/>
</dbReference>
<feature type="DNA-binding region" description="OmpR/PhoB-type" evidence="5">
    <location>
        <begin position="136"/>
        <end position="241"/>
    </location>
</feature>
<dbReference type="SMART" id="SM00862">
    <property type="entry name" value="Trans_reg_C"/>
    <property type="match status" value="1"/>
</dbReference>
<dbReference type="InterPro" id="IPR036388">
    <property type="entry name" value="WH-like_DNA-bd_sf"/>
</dbReference>
<keyword evidence="2" id="KW-0902">Two-component regulatory system</keyword>
<feature type="modified residue" description="4-aspartylphosphate" evidence="4">
    <location>
        <position position="60"/>
    </location>
</feature>
<accession>A0ABQ3ERP7</accession>
<dbReference type="InterPro" id="IPR039420">
    <property type="entry name" value="WalR-like"/>
</dbReference>
<dbReference type="Pfam" id="PF00486">
    <property type="entry name" value="Trans_reg_C"/>
    <property type="match status" value="1"/>
</dbReference>
<dbReference type="InterPro" id="IPR011006">
    <property type="entry name" value="CheY-like_superfamily"/>
</dbReference>
<evidence type="ECO:0000259" key="7">
    <source>
        <dbReference type="PROSITE" id="PS51755"/>
    </source>
</evidence>
<evidence type="ECO:0000256" key="2">
    <source>
        <dbReference type="ARBA" id="ARBA00023012"/>
    </source>
</evidence>
<name>A0ABQ3ERP7_9ACTN</name>
<dbReference type="InterPro" id="IPR001867">
    <property type="entry name" value="OmpR/PhoB-type_DNA-bd"/>
</dbReference>
<feature type="domain" description="OmpR/PhoB-type" evidence="7">
    <location>
        <begin position="136"/>
        <end position="241"/>
    </location>
</feature>
<dbReference type="PANTHER" id="PTHR48111">
    <property type="entry name" value="REGULATOR OF RPOS"/>
    <property type="match status" value="1"/>
</dbReference>
<dbReference type="RefSeq" id="WP_190183692.1">
    <property type="nucleotide sequence ID" value="NZ_BMVP01000003.1"/>
</dbReference>
<comment type="caution">
    <text evidence="8">The sequence shown here is derived from an EMBL/GenBank/DDBJ whole genome shotgun (WGS) entry which is preliminary data.</text>
</comment>
<evidence type="ECO:0000313" key="8">
    <source>
        <dbReference type="EMBL" id="GHB50427.1"/>
    </source>
</evidence>
<dbReference type="Proteomes" id="UP000642673">
    <property type="component" value="Unassembled WGS sequence"/>
</dbReference>
<dbReference type="Gene3D" id="3.40.50.2300">
    <property type="match status" value="1"/>
</dbReference>
<dbReference type="PANTHER" id="PTHR48111:SF40">
    <property type="entry name" value="PHOSPHATE REGULON TRANSCRIPTIONAL REGULATORY PROTEIN PHOB"/>
    <property type="match status" value="1"/>
</dbReference>
<gene>
    <name evidence="8" type="ORF">GCM10010347_19940</name>
</gene>
<dbReference type="InterPro" id="IPR001789">
    <property type="entry name" value="Sig_transdc_resp-reg_receiver"/>
</dbReference>
<evidence type="ECO:0000256" key="1">
    <source>
        <dbReference type="ARBA" id="ARBA00022553"/>
    </source>
</evidence>
<evidence type="ECO:0000256" key="4">
    <source>
        <dbReference type="PROSITE-ProRule" id="PRU00169"/>
    </source>
</evidence>
<proteinExistence type="predicted"/>
<dbReference type="GO" id="GO:0003677">
    <property type="term" value="F:DNA binding"/>
    <property type="evidence" value="ECO:0007669"/>
    <property type="project" value="UniProtKB-KW"/>
</dbReference>
<dbReference type="SUPFAM" id="SSF52172">
    <property type="entry name" value="CheY-like"/>
    <property type="match status" value="1"/>
</dbReference>
<dbReference type="Pfam" id="PF00072">
    <property type="entry name" value="Response_reg"/>
    <property type="match status" value="1"/>
</dbReference>
<dbReference type="PROSITE" id="PS51755">
    <property type="entry name" value="OMPR_PHOB"/>
    <property type="match status" value="1"/>
</dbReference>
<dbReference type="CDD" id="cd00383">
    <property type="entry name" value="trans_reg_C"/>
    <property type="match status" value="1"/>
</dbReference>
<dbReference type="Gene3D" id="1.10.10.10">
    <property type="entry name" value="Winged helix-like DNA-binding domain superfamily/Winged helix DNA-binding domain"/>
    <property type="match status" value="1"/>
</dbReference>
<keyword evidence="9" id="KW-1185">Reference proteome</keyword>
<evidence type="ECO:0000313" key="9">
    <source>
        <dbReference type="Proteomes" id="UP000642673"/>
    </source>
</evidence>
<dbReference type="Gene3D" id="6.10.250.690">
    <property type="match status" value="1"/>
</dbReference>
<dbReference type="PROSITE" id="PS50110">
    <property type="entry name" value="RESPONSE_REGULATORY"/>
    <property type="match status" value="1"/>
</dbReference>